<organism evidence="7 9">
    <name type="scientific">Rotaria sordida</name>
    <dbReference type="NCBI Taxonomy" id="392033"/>
    <lineage>
        <taxon>Eukaryota</taxon>
        <taxon>Metazoa</taxon>
        <taxon>Spiralia</taxon>
        <taxon>Gnathifera</taxon>
        <taxon>Rotifera</taxon>
        <taxon>Eurotatoria</taxon>
        <taxon>Bdelloidea</taxon>
        <taxon>Philodinida</taxon>
        <taxon>Philodinidae</taxon>
        <taxon>Rotaria</taxon>
    </lineage>
</organism>
<dbReference type="InterPro" id="IPR036291">
    <property type="entry name" value="NAD(P)-bd_dom_sf"/>
</dbReference>
<dbReference type="InterPro" id="IPR002347">
    <property type="entry name" value="SDR_fam"/>
</dbReference>
<evidence type="ECO:0000313" key="7">
    <source>
        <dbReference type="EMBL" id="CAF0848196.1"/>
    </source>
</evidence>
<evidence type="ECO:0000313" key="8">
    <source>
        <dbReference type="EMBL" id="CAF1244647.1"/>
    </source>
</evidence>
<dbReference type="GO" id="GO:0050661">
    <property type="term" value="F:NADP binding"/>
    <property type="evidence" value="ECO:0007669"/>
    <property type="project" value="InterPro"/>
</dbReference>
<protein>
    <recommendedName>
        <fullName evidence="5">Flavin-containing monooxygenase</fullName>
        <ecNumber evidence="5">1.-.-.-</ecNumber>
    </recommendedName>
</protein>
<comment type="caution">
    <text evidence="7">The sequence shown here is derived from an EMBL/GenBank/DDBJ whole genome shotgun (WGS) entry which is preliminary data.</text>
</comment>
<dbReference type="Pfam" id="PF00743">
    <property type="entry name" value="FMO-like"/>
    <property type="match status" value="2"/>
</dbReference>
<dbReference type="PRINTS" id="PR00370">
    <property type="entry name" value="FMOXYGENASE"/>
</dbReference>
<evidence type="ECO:0000256" key="2">
    <source>
        <dbReference type="ARBA" id="ARBA00022630"/>
    </source>
</evidence>
<comment type="similarity">
    <text evidence="1">Belongs to the short-chain dehydrogenases/reductases (SDR) family.</text>
</comment>
<dbReference type="Proteomes" id="UP000663870">
    <property type="component" value="Unassembled WGS sequence"/>
</dbReference>
<dbReference type="PANTHER" id="PTHR24320">
    <property type="entry name" value="RETINOL DEHYDROGENASE"/>
    <property type="match status" value="1"/>
</dbReference>
<keyword evidence="10" id="KW-1185">Reference proteome</keyword>
<dbReference type="Gene3D" id="3.40.50.720">
    <property type="entry name" value="NAD(P)-binding Rossmann-like Domain"/>
    <property type="match status" value="1"/>
</dbReference>
<accession>A0A813VU62</accession>
<dbReference type="Pfam" id="PF00106">
    <property type="entry name" value="adh_short"/>
    <property type="match status" value="1"/>
</dbReference>
<evidence type="ECO:0000313" key="10">
    <source>
        <dbReference type="Proteomes" id="UP000663870"/>
    </source>
</evidence>
<dbReference type="EC" id="1.-.-.-" evidence="5"/>
<evidence type="ECO:0000256" key="1">
    <source>
        <dbReference type="ARBA" id="ARBA00006484"/>
    </source>
</evidence>
<dbReference type="EMBL" id="CAJNOL010000939">
    <property type="protein sequence ID" value="CAF1244647.1"/>
    <property type="molecule type" value="Genomic_DNA"/>
</dbReference>
<comment type="similarity">
    <text evidence="5">Belongs to the FMO family.</text>
</comment>
<proteinExistence type="inferred from homology"/>
<dbReference type="PANTHER" id="PTHR24320:SF148">
    <property type="entry name" value="NAD(P)-BINDING ROSSMANN-FOLD SUPERFAMILY PROTEIN"/>
    <property type="match status" value="1"/>
</dbReference>
<dbReference type="GO" id="GO:0050660">
    <property type="term" value="F:flavin adenine dinucleotide binding"/>
    <property type="evidence" value="ECO:0007669"/>
    <property type="project" value="InterPro"/>
</dbReference>
<keyword evidence="3 5" id="KW-0274">FAD</keyword>
<reference evidence="7" key="1">
    <citation type="submission" date="2021-02" db="EMBL/GenBank/DDBJ databases">
        <authorList>
            <person name="Nowell W R."/>
        </authorList>
    </citation>
    <scope>NUCLEOTIDE SEQUENCE</scope>
</reference>
<dbReference type="SUPFAM" id="SSF51905">
    <property type="entry name" value="FAD/NAD(P)-binding domain"/>
    <property type="match status" value="2"/>
</dbReference>
<dbReference type="AlphaFoldDB" id="A0A813VU62"/>
<keyword evidence="4 5" id="KW-0560">Oxidoreductase</keyword>
<keyword evidence="5" id="KW-0503">Monooxygenase</keyword>
<dbReference type="InterPro" id="IPR000960">
    <property type="entry name" value="Flavin_mOase"/>
</dbReference>
<dbReference type="EMBL" id="CAJNOH010000080">
    <property type="protein sequence ID" value="CAF0848196.1"/>
    <property type="molecule type" value="Genomic_DNA"/>
</dbReference>
<feature type="chain" id="PRO_5035683492" description="Flavin-containing monooxygenase" evidence="6">
    <location>
        <begin position="20"/>
        <end position="704"/>
    </location>
</feature>
<gene>
    <name evidence="8" type="ORF">JXQ802_LOCUS26647</name>
    <name evidence="7" type="ORF">PYM288_LOCUS6922</name>
</gene>
<keyword evidence="2 5" id="KW-0285">Flavoprotein</keyword>
<dbReference type="GO" id="GO:0004499">
    <property type="term" value="F:N,N-dimethylaniline monooxygenase activity"/>
    <property type="evidence" value="ECO:0007669"/>
    <property type="project" value="InterPro"/>
</dbReference>
<evidence type="ECO:0000256" key="5">
    <source>
        <dbReference type="RuleBase" id="RU361177"/>
    </source>
</evidence>
<sequence>MKRHRICIVGGGAAGLACARVLASDDYNCEPTIFEQNPFICGQWHYDPDGISETTAVYKDLRTNLPCSVMQFSDFTFPNNEPESYISCKEVEEYLIAYAEKHQLFKYIVLNAKVDSIDETFTVTYTVRTDTKNEISKRPYQNLLKKNEYYAVYSEQFDAICVANGHYSEMYIPDDISGLYSQTFPIYHSRSYREANHYRDKCVIVVGASQSGVDICGELAPVAKQVILSMKEENQKDFERVLNQLRQSGKQLCTDYLSTTFSIVPPIERIDKDTVYFKNQTSVKPDLIIFATGYEYRMPFLQGKLQVDQNRLLKNHYVYPLYKHLFHADFPDGTLSFLAIPYRIVPFPLAEIQSHIVARVLCGKILLPSRDDMLYQIDHSLLQHNRRYHYINMINYTENLFEMMNETVATGANEGIGKVTARELVRKGWHVIIASRNKEKAQHAINTIRQEINMPDAPIDFIQLDLSSLTSIRKFVDDFHQRQLPLHLLINNAGIFSSEFRLSEIGEEIQFTTNHLGHFLLTNLLLDDLQASIPSRIVIVSSHSHLHVSNIEYDDQKRNQPFPTSSIGKLRAGYQCYCQSKLANVMMCTELVHRLGPESKVYCNILHPGVIKTSIWRNNKWSERLIRPFMRSIDNGAMTTLFVATHPDIEQNNIRGAYFIPSKLLPPPYCRPAIAEMNPVANDRQQCQQLWELSQRLTKLNKTI</sequence>
<evidence type="ECO:0000256" key="4">
    <source>
        <dbReference type="ARBA" id="ARBA00023002"/>
    </source>
</evidence>
<evidence type="ECO:0000256" key="3">
    <source>
        <dbReference type="ARBA" id="ARBA00022827"/>
    </source>
</evidence>
<dbReference type="SUPFAM" id="SSF51735">
    <property type="entry name" value="NAD(P)-binding Rossmann-fold domains"/>
    <property type="match status" value="1"/>
</dbReference>
<dbReference type="PROSITE" id="PS51257">
    <property type="entry name" value="PROKAR_LIPOPROTEIN"/>
    <property type="match status" value="1"/>
</dbReference>
<evidence type="ECO:0000313" key="9">
    <source>
        <dbReference type="Proteomes" id="UP000663854"/>
    </source>
</evidence>
<dbReference type="Proteomes" id="UP000663854">
    <property type="component" value="Unassembled WGS sequence"/>
</dbReference>
<keyword evidence="6" id="KW-0732">Signal</keyword>
<dbReference type="InterPro" id="IPR036188">
    <property type="entry name" value="FAD/NAD-bd_sf"/>
</dbReference>
<dbReference type="Gene3D" id="3.50.50.60">
    <property type="entry name" value="FAD/NAD(P)-binding domain"/>
    <property type="match status" value="2"/>
</dbReference>
<comment type="cofactor">
    <cofactor evidence="5">
        <name>FAD</name>
        <dbReference type="ChEBI" id="CHEBI:57692"/>
    </cofactor>
</comment>
<dbReference type="InterPro" id="IPR020946">
    <property type="entry name" value="Flavin_mOase-like"/>
</dbReference>
<name>A0A813VU62_9BILA</name>
<evidence type="ECO:0000256" key="6">
    <source>
        <dbReference type="SAM" id="SignalP"/>
    </source>
</evidence>
<feature type="signal peptide" evidence="6">
    <location>
        <begin position="1"/>
        <end position="19"/>
    </location>
</feature>